<protein>
    <submittedName>
        <fullName evidence="1">Uncharacterized protein</fullName>
    </submittedName>
</protein>
<accession>Q1GXT4</accession>
<dbReference type="HOGENOM" id="CLU_164689_1_0_4"/>
<evidence type="ECO:0000313" key="2">
    <source>
        <dbReference type="Proteomes" id="UP000002440"/>
    </source>
</evidence>
<dbReference type="STRING" id="265072.Mfla_2690"/>
<dbReference type="RefSeq" id="WP_011480906.1">
    <property type="nucleotide sequence ID" value="NC_007947.1"/>
</dbReference>
<evidence type="ECO:0000313" key="1">
    <source>
        <dbReference type="EMBL" id="ABE50953.1"/>
    </source>
</evidence>
<sequence>MAAQHWAAGKDWKTGVFEVWPEHWETVEVFMATVSQWRVVAGLGSLTYLGLDYQALPAVLKLMGIKKKNHQRIFWGLQEMERAARPLLNATKETKPARRKK</sequence>
<dbReference type="AlphaFoldDB" id="Q1GXT4"/>
<dbReference type="EMBL" id="CP000284">
    <property type="protein sequence ID" value="ABE50953.1"/>
    <property type="molecule type" value="Genomic_DNA"/>
</dbReference>
<dbReference type="InterPro" id="IPR014915">
    <property type="entry name" value="Phage_TLS_TfmB"/>
</dbReference>
<proteinExistence type="predicted"/>
<organism evidence="1 2">
    <name type="scientific">Methylobacillus flagellatus (strain ATCC 51484 / DSM 6875 / VKM B-1610 / KT)</name>
    <dbReference type="NCBI Taxonomy" id="265072"/>
    <lineage>
        <taxon>Bacteria</taxon>
        <taxon>Pseudomonadati</taxon>
        <taxon>Pseudomonadota</taxon>
        <taxon>Betaproteobacteria</taxon>
        <taxon>Nitrosomonadales</taxon>
        <taxon>Methylophilaceae</taxon>
        <taxon>Methylobacillus</taxon>
    </lineage>
</organism>
<name>Q1GXT4_METFK</name>
<keyword evidence="2" id="KW-1185">Reference proteome</keyword>
<gene>
    <name evidence="1" type="ordered locus">Mfla_2690</name>
</gene>
<dbReference type="OrthoDB" id="6169380at2"/>
<dbReference type="Pfam" id="PF08809">
    <property type="entry name" value="DUF1799"/>
    <property type="match status" value="1"/>
</dbReference>
<dbReference type="KEGG" id="mfa:Mfla_2690"/>
<dbReference type="Proteomes" id="UP000002440">
    <property type="component" value="Chromosome"/>
</dbReference>
<reference evidence="1 2" key="1">
    <citation type="submission" date="2006-03" db="EMBL/GenBank/DDBJ databases">
        <title>Complete sequence of Methylobacillus flagellatus KT.</title>
        <authorList>
            <consortium name="US DOE Joint Genome Institute"/>
            <person name="Copeland A."/>
            <person name="Lucas S."/>
            <person name="Lapidus A."/>
            <person name="Barry K."/>
            <person name="Detter J.C."/>
            <person name="Glavina del Rio T."/>
            <person name="Hammon N."/>
            <person name="Israni S."/>
            <person name="Dalin E."/>
            <person name="Tice H."/>
            <person name="Pitluck S."/>
            <person name="Brettin T."/>
            <person name="Bruce D."/>
            <person name="Han C."/>
            <person name="Tapia R."/>
            <person name="Saunders E."/>
            <person name="Gilna P."/>
            <person name="Schmutz J."/>
            <person name="Larimer F."/>
            <person name="Land M."/>
            <person name="Kyrpides N."/>
            <person name="Anderson I."/>
            <person name="Richardson P."/>
        </authorList>
    </citation>
    <scope>NUCLEOTIDE SEQUENCE [LARGE SCALE GENOMIC DNA]</scope>
    <source>
        <strain evidence="2">KT / ATCC 51484 / DSM 6875</strain>
    </source>
</reference>